<comment type="caution">
    <text evidence="1">The sequence shown here is derived from an EMBL/GenBank/DDBJ whole genome shotgun (WGS) entry which is preliminary data.</text>
</comment>
<dbReference type="Gene3D" id="1.10.8.290">
    <property type="entry name" value="uncharacterized protein sp1917 domain"/>
    <property type="match status" value="1"/>
</dbReference>
<evidence type="ECO:0000313" key="1">
    <source>
        <dbReference type="EMBL" id="MBP1325808.1"/>
    </source>
</evidence>
<dbReference type="InterPro" id="IPR014580">
    <property type="entry name" value="UCP033199"/>
</dbReference>
<dbReference type="RefSeq" id="WP_209704815.1">
    <property type="nucleotide sequence ID" value="NZ_JAFIDA010000001.1"/>
</dbReference>
<protein>
    <submittedName>
        <fullName evidence="1">Uncharacterized protein</fullName>
    </submittedName>
</protein>
<reference evidence="1" key="1">
    <citation type="submission" date="2021-02" db="EMBL/GenBank/DDBJ databases">
        <title>Sequencing the genomes of 1000 actinobacteria strains.</title>
        <authorList>
            <person name="Klenk H.-P."/>
        </authorList>
    </citation>
    <scope>NUCLEOTIDE SEQUENCE</scope>
    <source>
        <strain evidence="1">DSM 22850</strain>
    </source>
</reference>
<evidence type="ECO:0000313" key="2">
    <source>
        <dbReference type="Proteomes" id="UP000675163"/>
    </source>
</evidence>
<gene>
    <name evidence="1" type="ORF">JOF28_001040</name>
</gene>
<accession>A0A940PME5</accession>
<dbReference type="InterPro" id="IPR023204">
    <property type="entry name" value="SP1917_dom_sf"/>
</dbReference>
<dbReference type="Pfam" id="PF09966">
    <property type="entry name" value="DUF2200"/>
    <property type="match status" value="1"/>
</dbReference>
<proteinExistence type="predicted"/>
<keyword evidence="2" id="KW-1185">Reference proteome</keyword>
<organism evidence="1 2">
    <name type="scientific">Leucobacter exalbidus</name>
    <dbReference type="NCBI Taxonomy" id="662960"/>
    <lineage>
        <taxon>Bacteria</taxon>
        <taxon>Bacillati</taxon>
        <taxon>Actinomycetota</taxon>
        <taxon>Actinomycetes</taxon>
        <taxon>Micrococcales</taxon>
        <taxon>Microbacteriaceae</taxon>
        <taxon>Leucobacter</taxon>
    </lineage>
</organism>
<dbReference type="Proteomes" id="UP000675163">
    <property type="component" value="Unassembled WGS sequence"/>
</dbReference>
<sequence>MHPAPLHATEIQEVEDPPLREIRLLDKVVVELAKGRPLEKILRTL</sequence>
<dbReference type="AlphaFoldDB" id="A0A940PME5"/>
<name>A0A940PME5_9MICO</name>
<dbReference type="EMBL" id="JAFIDA010000001">
    <property type="protein sequence ID" value="MBP1325808.1"/>
    <property type="molecule type" value="Genomic_DNA"/>
</dbReference>